<feature type="compositionally biased region" description="Polar residues" evidence="7">
    <location>
        <begin position="665"/>
        <end position="674"/>
    </location>
</feature>
<protein>
    <recommendedName>
        <fullName evidence="8">Zn(2)-C6 fungal-type domain-containing protein</fullName>
    </recommendedName>
</protein>
<evidence type="ECO:0000313" key="9">
    <source>
        <dbReference type="EMBL" id="TQB69837.1"/>
    </source>
</evidence>
<dbReference type="AlphaFoldDB" id="A0A507QS68"/>
<dbReference type="Proteomes" id="UP000319663">
    <property type="component" value="Unassembled WGS sequence"/>
</dbReference>
<evidence type="ECO:0000256" key="1">
    <source>
        <dbReference type="ARBA" id="ARBA00004123"/>
    </source>
</evidence>
<dbReference type="GO" id="GO:0003677">
    <property type="term" value="F:DNA binding"/>
    <property type="evidence" value="ECO:0007669"/>
    <property type="project" value="UniProtKB-KW"/>
</dbReference>
<dbReference type="GO" id="GO:0000981">
    <property type="term" value="F:DNA-binding transcription factor activity, RNA polymerase II-specific"/>
    <property type="evidence" value="ECO:0007669"/>
    <property type="project" value="InterPro"/>
</dbReference>
<evidence type="ECO:0000256" key="6">
    <source>
        <dbReference type="ARBA" id="ARBA00023242"/>
    </source>
</evidence>
<evidence type="ECO:0000256" key="3">
    <source>
        <dbReference type="ARBA" id="ARBA00023015"/>
    </source>
</evidence>
<keyword evidence="6" id="KW-0539">Nucleus</keyword>
<dbReference type="InterPro" id="IPR001138">
    <property type="entry name" value="Zn2Cys6_DnaBD"/>
</dbReference>
<sequence length="756" mass="86297">MEKSDKLTIDNPRRRNRRINSCLACRQRKLKCNRQQPCSNCGRAGRECVFLRLDSHHSAHKNLTAVKEQTALLEKSLERNTAVAKSTKSGSRSPEDEDEGGDEDDLLVTSLELALLGIQDAAYTHEEDDDSDDDLYDLGFRFGKMRVNERVGGFFHPQMADELSAFLDETGGPSAPRTHHGYNLSAAEKDLYFGPGPSFIPPQSGLFFSQSCPTSLMIDWSSRRPMADALLKQYWEAVHPIVRIVHQPSIERRYRTFWEAINTGGRPPASLRALICSMFFVAVVSMSTSRVLHQFGIPQQILQNQLQFETENALKNARLLSTTRLETLQAFVLYLLKIPMCRSEISRAHSALVGMAVRLAESLGLHRDPRESQYSAVESHVRRLAWYQVCFLDLRTAEVQGPRVAIRPEDFSVELPVNLDDEQIAAGVDSDPLVWTDMTYTRIRFECQEMQRKCLLARLQLEQKKLPLSQALRQIETFRQHMESQYNPIFGQTERTPLKIAAKNLMSLLINRFYTAVLHQFYRGLIVQPPPRLRQLVVSTGIQQLESSIALETMPQLQLWAWYSQAYHQYHVSMLLLLEVYLRPTGPGADRIWPCLDYIYETTTVADLEEDRNLTIQNRKSRIILTALRDRIDVYRRMRRARMPVQSSRVTRQSFPSFGAKRPESTSLENNFPKNEPASNAVYSLFNEGMGQTDLTGYAASGPDPWLLPLQHPASFTDTESLINIDLPENSLTSSFVDFDWSEWDALHRNAMDGAF</sequence>
<comment type="subcellular location">
    <subcellularLocation>
        <location evidence="1">Nucleus</location>
    </subcellularLocation>
</comment>
<dbReference type="PANTHER" id="PTHR31001">
    <property type="entry name" value="UNCHARACTERIZED TRANSCRIPTIONAL REGULATORY PROTEIN"/>
    <property type="match status" value="1"/>
</dbReference>
<name>A0A507QS68_MONPU</name>
<organism evidence="9 10">
    <name type="scientific">Monascus purpureus</name>
    <name type="common">Red mold</name>
    <name type="synonym">Monascus anka</name>
    <dbReference type="NCBI Taxonomy" id="5098"/>
    <lineage>
        <taxon>Eukaryota</taxon>
        <taxon>Fungi</taxon>
        <taxon>Dikarya</taxon>
        <taxon>Ascomycota</taxon>
        <taxon>Pezizomycotina</taxon>
        <taxon>Eurotiomycetes</taxon>
        <taxon>Eurotiomycetidae</taxon>
        <taxon>Eurotiales</taxon>
        <taxon>Aspergillaceae</taxon>
        <taxon>Monascus</taxon>
    </lineage>
</organism>
<accession>A0A507QS68</accession>
<dbReference type="Gene3D" id="4.10.240.10">
    <property type="entry name" value="Zn(2)-C6 fungal-type DNA-binding domain"/>
    <property type="match status" value="1"/>
</dbReference>
<keyword evidence="3" id="KW-0805">Transcription regulation</keyword>
<dbReference type="GO" id="GO:0006351">
    <property type="term" value="P:DNA-templated transcription"/>
    <property type="evidence" value="ECO:0007669"/>
    <property type="project" value="InterPro"/>
</dbReference>
<evidence type="ECO:0000259" key="8">
    <source>
        <dbReference type="PROSITE" id="PS50048"/>
    </source>
</evidence>
<dbReference type="Pfam" id="PF00172">
    <property type="entry name" value="Zn_clus"/>
    <property type="match status" value="1"/>
</dbReference>
<keyword evidence="10" id="KW-1185">Reference proteome</keyword>
<dbReference type="STRING" id="5098.A0A507QS68"/>
<dbReference type="SMART" id="SM00906">
    <property type="entry name" value="Fungal_trans"/>
    <property type="match status" value="1"/>
</dbReference>
<feature type="region of interest" description="Disordered" evidence="7">
    <location>
        <begin position="654"/>
        <end position="674"/>
    </location>
</feature>
<dbReference type="Pfam" id="PF04082">
    <property type="entry name" value="Fungal_trans"/>
    <property type="match status" value="1"/>
</dbReference>
<proteinExistence type="predicted"/>
<feature type="region of interest" description="Disordered" evidence="7">
    <location>
        <begin position="78"/>
        <end position="103"/>
    </location>
</feature>
<keyword evidence="2" id="KW-0479">Metal-binding</keyword>
<dbReference type="InterPro" id="IPR050613">
    <property type="entry name" value="Sec_Metabolite_Reg"/>
</dbReference>
<dbReference type="PANTHER" id="PTHR31001:SF40">
    <property type="entry name" value="ZN(II)2CYS6 TRANSCRIPTION FACTOR (EUROFUNG)"/>
    <property type="match status" value="1"/>
</dbReference>
<dbReference type="GO" id="GO:0008270">
    <property type="term" value="F:zinc ion binding"/>
    <property type="evidence" value="ECO:0007669"/>
    <property type="project" value="InterPro"/>
</dbReference>
<evidence type="ECO:0000313" key="10">
    <source>
        <dbReference type="Proteomes" id="UP000319663"/>
    </source>
</evidence>
<evidence type="ECO:0000256" key="4">
    <source>
        <dbReference type="ARBA" id="ARBA00023125"/>
    </source>
</evidence>
<feature type="domain" description="Zn(2)-C6 fungal-type" evidence="8">
    <location>
        <begin position="21"/>
        <end position="50"/>
    </location>
</feature>
<evidence type="ECO:0000256" key="7">
    <source>
        <dbReference type="SAM" id="MobiDB-lite"/>
    </source>
</evidence>
<dbReference type="SUPFAM" id="SSF57701">
    <property type="entry name" value="Zn2/Cys6 DNA-binding domain"/>
    <property type="match status" value="1"/>
</dbReference>
<dbReference type="PROSITE" id="PS00463">
    <property type="entry name" value="ZN2_CY6_FUNGAL_1"/>
    <property type="match status" value="1"/>
</dbReference>
<dbReference type="PROSITE" id="PS50048">
    <property type="entry name" value="ZN2_CY6_FUNGAL_2"/>
    <property type="match status" value="1"/>
</dbReference>
<dbReference type="InterPro" id="IPR007219">
    <property type="entry name" value="XnlR_reg_dom"/>
</dbReference>
<dbReference type="EMBL" id="VIFY01000134">
    <property type="protein sequence ID" value="TQB69837.1"/>
    <property type="molecule type" value="Genomic_DNA"/>
</dbReference>
<keyword evidence="4" id="KW-0238">DNA-binding</keyword>
<dbReference type="CDD" id="cd12148">
    <property type="entry name" value="fungal_TF_MHR"/>
    <property type="match status" value="1"/>
</dbReference>
<keyword evidence="5" id="KW-0804">Transcription</keyword>
<gene>
    <name evidence="9" type="ORF">MPDQ_001327</name>
</gene>
<reference evidence="9 10" key="1">
    <citation type="submission" date="2019-06" db="EMBL/GenBank/DDBJ databases">
        <title>Wine fermentation using esterase from Monascus purpureus.</title>
        <authorList>
            <person name="Geng C."/>
            <person name="Zhang Y."/>
        </authorList>
    </citation>
    <scope>NUCLEOTIDE SEQUENCE [LARGE SCALE GENOMIC DNA]</scope>
    <source>
        <strain evidence="9">HQ1</strain>
    </source>
</reference>
<evidence type="ECO:0000256" key="5">
    <source>
        <dbReference type="ARBA" id="ARBA00023163"/>
    </source>
</evidence>
<dbReference type="GO" id="GO:0005634">
    <property type="term" value="C:nucleus"/>
    <property type="evidence" value="ECO:0007669"/>
    <property type="project" value="UniProtKB-SubCell"/>
</dbReference>
<feature type="compositionally biased region" description="Polar residues" evidence="7">
    <location>
        <begin position="83"/>
        <end position="92"/>
    </location>
</feature>
<dbReference type="CDD" id="cd00067">
    <property type="entry name" value="GAL4"/>
    <property type="match status" value="1"/>
</dbReference>
<evidence type="ECO:0000256" key="2">
    <source>
        <dbReference type="ARBA" id="ARBA00022723"/>
    </source>
</evidence>
<dbReference type="SMART" id="SM00066">
    <property type="entry name" value="GAL4"/>
    <property type="match status" value="1"/>
</dbReference>
<dbReference type="InterPro" id="IPR036864">
    <property type="entry name" value="Zn2-C6_fun-type_DNA-bd_sf"/>
</dbReference>
<comment type="caution">
    <text evidence="9">The sequence shown here is derived from an EMBL/GenBank/DDBJ whole genome shotgun (WGS) entry which is preliminary data.</text>
</comment>